<sequence>MLKYAFLPLFVSIRSRFTATSIGAIIGTGIFSTPSSILESVGSVGASLMLWVLGFALSFCGLFIWLELGTMFPRSGGEKVYLEAVYRRPKHLATVVFAANAIILNFSSSNCIVFAENILISVGHDADLWSVRGIAIGVIVFTISLHGFTPRLGVYVMNALTLFKAIILVFIVVTGWIVLSDKTRVKDPHANFRSAFSGSSNSASDYATAMFKVLFAYYGWQNANYVLNDIRNPIRTLKIAGPLGLGITATLYIFANIAYFAAASKADILESGTTVASVFFENVFGTGAQKALTIFVALSALGWVILRFILLHRFIVALLPISQGYASLDRCFDAAVQAYSASRVNQELAKEGIPLPFGNRLWAANWPTQNAPFPGLVVHLVTTVSDCIPFARSDPTVVEVVVILAPPPQVAYPFILDVAGYPSQIINMLVILGLFYLRWKKPHLRRPFKGTSRSAARVWLPLAFFFLFVESFLLIFPFLRPSNGVGDTPPLPYYLYCLIGIAVMMFGVLYWAVWKLMLPYVFKFRLVPSKEVLKDGTVVTVFSREKVE</sequence>
<dbReference type="EMBL" id="JAGFNK010000061">
    <property type="protein sequence ID" value="KAI9509547.1"/>
    <property type="molecule type" value="Genomic_DNA"/>
</dbReference>
<comment type="caution">
    <text evidence="1">The sequence shown here is derived from an EMBL/GenBank/DDBJ whole genome shotgun (WGS) entry which is preliminary data.</text>
</comment>
<protein>
    <submittedName>
        <fullName evidence="1">Amino acid/polyamine transporter I</fullName>
    </submittedName>
</protein>
<reference evidence="1" key="1">
    <citation type="submission" date="2021-03" db="EMBL/GenBank/DDBJ databases">
        <title>Evolutionary priming and transition to the ectomycorrhizal habit in an iconic lineage of mushroom-forming fungi: is preadaptation a requirement?</title>
        <authorList>
            <consortium name="DOE Joint Genome Institute"/>
            <person name="Looney B.P."/>
            <person name="Miyauchi S."/>
            <person name="Morin E."/>
            <person name="Drula E."/>
            <person name="Courty P.E."/>
            <person name="Chicoki N."/>
            <person name="Fauchery L."/>
            <person name="Kohler A."/>
            <person name="Kuo A."/>
            <person name="LaButti K."/>
            <person name="Pangilinan J."/>
            <person name="Lipzen A."/>
            <person name="Riley R."/>
            <person name="Andreopoulos W."/>
            <person name="He G."/>
            <person name="Johnson J."/>
            <person name="Barry K.W."/>
            <person name="Grigoriev I.V."/>
            <person name="Nagy L."/>
            <person name="Hibbett D."/>
            <person name="Henrissat B."/>
            <person name="Matheny P.B."/>
            <person name="Labbe J."/>
            <person name="Martin A.F."/>
        </authorList>
    </citation>
    <scope>NUCLEOTIDE SEQUENCE</scope>
    <source>
        <strain evidence="1">BPL698</strain>
    </source>
</reference>
<evidence type="ECO:0000313" key="2">
    <source>
        <dbReference type="Proteomes" id="UP001207468"/>
    </source>
</evidence>
<proteinExistence type="predicted"/>
<evidence type="ECO:0000313" key="1">
    <source>
        <dbReference type="EMBL" id="KAI9509547.1"/>
    </source>
</evidence>
<name>A0ACC0UEL9_9AGAM</name>
<accession>A0ACC0UEL9</accession>
<keyword evidence="2" id="KW-1185">Reference proteome</keyword>
<dbReference type="Proteomes" id="UP001207468">
    <property type="component" value="Unassembled WGS sequence"/>
</dbReference>
<gene>
    <name evidence="1" type="ORF">F5148DRAFT_1282834</name>
</gene>
<organism evidence="1 2">
    <name type="scientific">Russula earlei</name>
    <dbReference type="NCBI Taxonomy" id="71964"/>
    <lineage>
        <taxon>Eukaryota</taxon>
        <taxon>Fungi</taxon>
        <taxon>Dikarya</taxon>
        <taxon>Basidiomycota</taxon>
        <taxon>Agaricomycotina</taxon>
        <taxon>Agaricomycetes</taxon>
        <taxon>Russulales</taxon>
        <taxon>Russulaceae</taxon>
        <taxon>Russula</taxon>
    </lineage>
</organism>